<dbReference type="EMBL" id="MCGT01000054">
    <property type="protein sequence ID" value="ORX43545.1"/>
    <property type="molecule type" value="Genomic_DNA"/>
</dbReference>
<organism evidence="1 2">
    <name type="scientific">Hesseltinella vesiculosa</name>
    <dbReference type="NCBI Taxonomy" id="101127"/>
    <lineage>
        <taxon>Eukaryota</taxon>
        <taxon>Fungi</taxon>
        <taxon>Fungi incertae sedis</taxon>
        <taxon>Mucoromycota</taxon>
        <taxon>Mucoromycotina</taxon>
        <taxon>Mucoromycetes</taxon>
        <taxon>Mucorales</taxon>
        <taxon>Cunninghamellaceae</taxon>
        <taxon>Hesseltinella</taxon>
    </lineage>
</organism>
<evidence type="ECO:0000313" key="1">
    <source>
        <dbReference type="EMBL" id="ORX43545.1"/>
    </source>
</evidence>
<dbReference type="OrthoDB" id="2447694at2759"/>
<reference evidence="1 2" key="1">
    <citation type="submission" date="2016-07" db="EMBL/GenBank/DDBJ databases">
        <title>Pervasive Adenine N6-methylation of Active Genes in Fungi.</title>
        <authorList>
            <consortium name="DOE Joint Genome Institute"/>
            <person name="Mondo S.J."/>
            <person name="Dannebaum R.O."/>
            <person name="Kuo R.C."/>
            <person name="Labutti K."/>
            <person name="Haridas S."/>
            <person name="Kuo A."/>
            <person name="Salamov A."/>
            <person name="Ahrendt S.R."/>
            <person name="Lipzen A."/>
            <person name="Sullivan W."/>
            <person name="Andreopoulos W.B."/>
            <person name="Clum A."/>
            <person name="Lindquist E."/>
            <person name="Daum C."/>
            <person name="Ramamoorthy G.K."/>
            <person name="Gryganskyi A."/>
            <person name="Culley D."/>
            <person name="Magnuson J.K."/>
            <person name="James T.Y."/>
            <person name="O'Malley M.A."/>
            <person name="Stajich J.E."/>
            <person name="Spatafora J.W."/>
            <person name="Visel A."/>
            <person name="Grigoriev I.V."/>
        </authorList>
    </citation>
    <scope>NUCLEOTIDE SEQUENCE [LARGE SCALE GENOMIC DNA]</scope>
    <source>
        <strain evidence="1 2">NRRL 3301</strain>
    </source>
</reference>
<evidence type="ECO:0000313" key="2">
    <source>
        <dbReference type="Proteomes" id="UP000242146"/>
    </source>
</evidence>
<accession>A0A1X2G4D1</accession>
<proteinExistence type="predicted"/>
<name>A0A1X2G4D1_9FUNG</name>
<sequence length="206" mass="24235">MEYERRRKVVDYGEQNQYLPIQFHKTSNWDRNIVEIMKITDDEWKSPINIKELALSPEYKTLVLELKRFNYYPLSISFQHKFEIKIGDDVCLTSIPDFVVMSEESKMLIIVEDNNMKNGTNFNQWKESQLIGEIFTAIHAMKIEQDMNLYAIRIIVGPKPPTQQGMSVYRYPDPGNKPNSITALDFCKAHDRKIILQYFAAIKNEF</sequence>
<gene>
    <name evidence="1" type="ORF">DM01DRAFT_1378729</name>
</gene>
<dbReference type="Proteomes" id="UP000242146">
    <property type="component" value="Unassembled WGS sequence"/>
</dbReference>
<dbReference type="AlphaFoldDB" id="A0A1X2G4D1"/>
<comment type="caution">
    <text evidence="1">The sequence shown here is derived from an EMBL/GenBank/DDBJ whole genome shotgun (WGS) entry which is preliminary data.</text>
</comment>
<protein>
    <submittedName>
        <fullName evidence="1">Uncharacterized protein</fullName>
    </submittedName>
</protein>
<keyword evidence="2" id="KW-1185">Reference proteome</keyword>